<evidence type="ECO:0000313" key="1">
    <source>
        <dbReference type="EMBL" id="EHM40530.1"/>
    </source>
</evidence>
<evidence type="ECO:0000313" key="2">
    <source>
        <dbReference type="Proteomes" id="UP000005959"/>
    </source>
</evidence>
<reference evidence="1 2" key="1">
    <citation type="submission" date="2011-08" db="EMBL/GenBank/DDBJ databases">
        <authorList>
            <person name="Weinstock G."/>
            <person name="Sodergren E."/>
            <person name="Clifton S."/>
            <person name="Fulton L."/>
            <person name="Fulton B."/>
            <person name="Courtney L."/>
            <person name="Fronick C."/>
            <person name="Harrison M."/>
            <person name="Strong C."/>
            <person name="Farmer C."/>
            <person name="Delahaunty K."/>
            <person name="Markovic C."/>
            <person name="Hall O."/>
            <person name="Minx P."/>
            <person name="Tomlinson C."/>
            <person name="Mitreva M."/>
            <person name="Hou S."/>
            <person name="Chen J."/>
            <person name="Wollam A."/>
            <person name="Pepin K.H."/>
            <person name="Johnson M."/>
            <person name="Bhonagiri V."/>
            <person name="Zhang X."/>
            <person name="Suruliraj S."/>
            <person name="Warren W."/>
            <person name="Chinwalla A."/>
            <person name="Mardis E.R."/>
            <person name="Wilson R.K."/>
        </authorList>
    </citation>
    <scope>NUCLEOTIDE SEQUENCE [LARGE SCALE GENOMIC DNA]</scope>
    <source>
        <strain evidence="1 2">ATCC 51873</strain>
    </source>
</reference>
<dbReference type="Proteomes" id="UP000005959">
    <property type="component" value="Unassembled WGS sequence"/>
</dbReference>
<organism evidence="1 2">
    <name type="scientific">Hafnia alvei ATCC 51873</name>
    <dbReference type="NCBI Taxonomy" id="1002364"/>
    <lineage>
        <taxon>Bacteria</taxon>
        <taxon>Pseudomonadati</taxon>
        <taxon>Pseudomonadota</taxon>
        <taxon>Gammaproteobacteria</taxon>
        <taxon>Enterobacterales</taxon>
        <taxon>Hafniaceae</taxon>
        <taxon>Hafnia</taxon>
    </lineage>
</organism>
<sequence length="39" mass="4020">MCVGCARSPALLGKASPLGASAVRCSKRLTLFCPATRII</sequence>
<dbReference type="EMBL" id="AGCI01000076">
    <property type="protein sequence ID" value="EHM40530.1"/>
    <property type="molecule type" value="Genomic_DNA"/>
</dbReference>
<gene>
    <name evidence="1" type="ORF">HMPREF0454_03368</name>
</gene>
<dbReference type="HOGENOM" id="CLU_3310617_0_0_6"/>
<comment type="caution">
    <text evidence="1">The sequence shown here is derived from an EMBL/GenBank/DDBJ whole genome shotgun (WGS) entry which is preliminary data.</text>
</comment>
<dbReference type="AlphaFoldDB" id="G9Y9U9"/>
<protein>
    <submittedName>
        <fullName evidence="1">Uncharacterized protein</fullName>
    </submittedName>
</protein>
<proteinExistence type="predicted"/>
<name>G9Y9U9_HAFAL</name>
<accession>G9Y9U9</accession>